<dbReference type="GO" id="GO:0005737">
    <property type="term" value="C:cytoplasm"/>
    <property type="evidence" value="ECO:0007669"/>
    <property type="project" value="TreeGrafter"/>
</dbReference>
<dbReference type="SUPFAM" id="SSF56801">
    <property type="entry name" value="Acetyl-CoA synthetase-like"/>
    <property type="match status" value="1"/>
</dbReference>
<dbReference type="PROSITE" id="PS50075">
    <property type="entry name" value="CARRIER"/>
    <property type="match status" value="1"/>
</dbReference>
<dbReference type="Pfam" id="PF00550">
    <property type="entry name" value="PP-binding"/>
    <property type="match status" value="1"/>
</dbReference>
<gene>
    <name evidence="4" type="primary">nrps14-4</name>
    <name evidence="4" type="ordered locus">BN6_56830</name>
</gene>
<dbReference type="AlphaFoldDB" id="K0K5R5"/>
<organism evidence="4 5">
    <name type="scientific">Saccharothrix espanaensis (strain ATCC 51144 / DSM 44229 / JCM 9112 / NBRC 15066 / NRRL 15764)</name>
    <dbReference type="NCBI Taxonomy" id="1179773"/>
    <lineage>
        <taxon>Bacteria</taxon>
        <taxon>Bacillati</taxon>
        <taxon>Actinomycetota</taxon>
        <taxon>Actinomycetes</taxon>
        <taxon>Pseudonocardiales</taxon>
        <taxon>Pseudonocardiaceae</taxon>
        <taxon>Saccharothrix</taxon>
    </lineage>
</organism>
<evidence type="ECO:0000313" key="4">
    <source>
        <dbReference type="EMBL" id="CCH32942.1"/>
    </source>
</evidence>
<dbReference type="KEGG" id="sesp:BN6_56830"/>
<dbReference type="eggNOG" id="COG1020">
    <property type="taxonomic scope" value="Bacteria"/>
</dbReference>
<dbReference type="EMBL" id="HE804045">
    <property type="protein sequence ID" value="CCH32942.1"/>
    <property type="molecule type" value="Genomic_DNA"/>
</dbReference>
<name>K0K5R5_SACES</name>
<dbReference type="InterPro" id="IPR020806">
    <property type="entry name" value="PKS_PP-bd"/>
</dbReference>
<feature type="domain" description="Carrier" evidence="3">
    <location>
        <begin position="456"/>
        <end position="531"/>
    </location>
</feature>
<dbReference type="InterPro" id="IPR036736">
    <property type="entry name" value="ACP-like_sf"/>
</dbReference>
<dbReference type="GO" id="GO:0016874">
    <property type="term" value="F:ligase activity"/>
    <property type="evidence" value="ECO:0007669"/>
    <property type="project" value="UniProtKB-KW"/>
</dbReference>
<dbReference type="OrthoDB" id="2378856at2"/>
<dbReference type="SUPFAM" id="SSF47336">
    <property type="entry name" value="ACP-like"/>
    <property type="match status" value="1"/>
</dbReference>
<dbReference type="Gene3D" id="1.10.1200.10">
    <property type="entry name" value="ACP-like"/>
    <property type="match status" value="1"/>
</dbReference>
<dbReference type="STRING" id="1179773.BN6_56830"/>
<dbReference type="BioCyc" id="SESP1179773:BN6_RS27390-MONOMER"/>
<evidence type="ECO:0000259" key="3">
    <source>
        <dbReference type="PROSITE" id="PS50075"/>
    </source>
</evidence>
<dbReference type="GO" id="GO:0044550">
    <property type="term" value="P:secondary metabolite biosynthetic process"/>
    <property type="evidence" value="ECO:0007669"/>
    <property type="project" value="TreeGrafter"/>
</dbReference>
<dbReference type="HOGENOM" id="CLU_503333_0_0_11"/>
<protein>
    <submittedName>
        <fullName evidence="4">Non-ribosomal peptide synthetase</fullName>
    </submittedName>
</protein>
<dbReference type="GO" id="GO:0000036">
    <property type="term" value="F:acyl carrier activity"/>
    <property type="evidence" value="ECO:0007669"/>
    <property type="project" value="TreeGrafter"/>
</dbReference>
<sequence length="541" mass="56467">MTTADLPALVLAHAETTPDAPAVLAGPDSLTYRQLARTAHGLAAALLAARLPAGAPVAPLVGRDVELPAALLAAHLAGHPFVLADPAYPRGEPGRMLLDAGVRAAIGRDRADTALVRALDRSVHVLLLDDAPPLPTCAAARTPEIAAVVHTAGRDGAPRPFPLRARPLVRLLHHLRERLGLGPEDRFLALAPPTLGCAVVELVLPLVCGGALRIGSEADARDLARQVEVIRDWRPTVLHGTPTYWRHLLGAGWEPEPGTTVLSSGEPLPTALARALHARGAAVWQLYGQAETSVFAALGRFHPDEPEPVVPLGDPVPGAELVVTGEHELAVAGDVVATPPGPHHTGDRVRRAAGGALVPLGADARAGLREHAVLAVPGVALCVVTADAASGALTAHVVAATDGDPDPEAVDQALAGFDPPCRAVRHPFLPMAADGRADRTRLSEEDGGFAVETGRPPETHEEHVIAEIWADVLGVADPPADVSFFELGGYSLAVMRLAARLQSAFGLAVPVPDVFDNLTIATQAALVERLYREQLAELTDH</sequence>
<evidence type="ECO:0000256" key="2">
    <source>
        <dbReference type="ARBA" id="ARBA00022553"/>
    </source>
</evidence>
<evidence type="ECO:0000313" key="5">
    <source>
        <dbReference type="Proteomes" id="UP000006281"/>
    </source>
</evidence>
<dbReference type="PANTHER" id="PTHR45527:SF1">
    <property type="entry name" value="FATTY ACID SYNTHASE"/>
    <property type="match status" value="1"/>
</dbReference>
<keyword evidence="1" id="KW-0596">Phosphopantetheine</keyword>
<reference evidence="4 5" key="1">
    <citation type="journal article" date="2012" name="BMC Genomics">
        <title>Complete genome sequence of Saccharothrix espanaensis DSM 44229T and comparison to the other completely sequenced Pseudonocardiaceae.</title>
        <authorList>
            <person name="Strobel T."/>
            <person name="Al-Dilaimi A."/>
            <person name="Blom J."/>
            <person name="Gessner A."/>
            <person name="Kalinowski J."/>
            <person name="Luzhetska M."/>
            <person name="Puhler A."/>
            <person name="Szczepanowski R."/>
            <person name="Bechthold A."/>
            <person name="Ruckert C."/>
        </authorList>
    </citation>
    <scope>NUCLEOTIDE SEQUENCE [LARGE SCALE GENOMIC DNA]</scope>
    <source>
        <strain evidence="5">ATCC 51144 / DSM 44229 / JCM 9112 / NBRC 15066 / NRRL 15764</strain>
    </source>
</reference>
<accession>K0K5R5</accession>
<proteinExistence type="predicted"/>
<dbReference type="Gene3D" id="3.40.50.12780">
    <property type="entry name" value="N-terminal domain of ligase-like"/>
    <property type="match status" value="1"/>
</dbReference>
<keyword evidence="5" id="KW-1185">Reference proteome</keyword>
<dbReference type="PATRIC" id="fig|1179773.3.peg.5723"/>
<dbReference type="GO" id="GO:0031177">
    <property type="term" value="F:phosphopantetheine binding"/>
    <property type="evidence" value="ECO:0007669"/>
    <property type="project" value="InterPro"/>
</dbReference>
<dbReference type="Proteomes" id="UP000006281">
    <property type="component" value="Chromosome"/>
</dbReference>
<dbReference type="InterPro" id="IPR009081">
    <property type="entry name" value="PP-bd_ACP"/>
</dbReference>
<dbReference type="SMART" id="SM00823">
    <property type="entry name" value="PKS_PP"/>
    <property type="match status" value="1"/>
</dbReference>
<dbReference type="InterPro" id="IPR042099">
    <property type="entry name" value="ANL_N_sf"/>
</dbReference>
<keyword evidence="2" id="KW-0597">Phosphoprotein</keyword>
<dbReference type="Pfam" id="PF00501">
    <property type="entry name" value="AMP-binding"/>
    <property type="match status" value="1"/>
</dbReference>
<dbReference type="RefSeq" id="WP_015103054.1">
    <property type="nucleotide sequence ID" value="NC_019673.1"/>
</dbReference>
<dbReference type="PANTHER" id="PTHR45527">
    <property type="entry name" value="NONRIBOSOMAL PEPTIDE SYNTHETASE"/>
    <property type="match status" value="1"/>
</dbReference>
<evidence type="ECO:0000256" key="1">
    <source>
        <dbReference type="ARBA" id="ARBA00022450"/>
    </source>
</evidence>
<dbReference type="GO" id="GO:0043041">
    <property type="term" value="P:amino acid activation for nonribosomal peptide biosynthetic process"/>
    <property type="evidence" value="ECO:0007669"/>
    <property type="project" value="TreeGrafter"/>
</dbReference>
<dbReference type="InterPro" id="IPR000873">
    <property type="entry name" value="AMP-dep_synth/lig_dom"/>
</dbReference>